<dbReference type="Proteomes" id="UP000244093">
    <property type="component" value="Unassembled WGS sequence"/>
</dbReference>
<dbReference type="Pfam" id="PF12804">
    <property type="entry name" value="NTP_transf_3"/>
    <property type="match status" value="1"/>
</dbReference>
<comment type="caution">
    <text evidence="2">The sequence shown here is derived from an EMBL/GenBank/DDBJ whole genome shotgun (WGS) entry which is preliminary data.</text>
</comment>
<dbReference type="GO" id="GO:0016779">
    <property type="term" value="F:nucleotidyltransferase activity"/>
    <property type="evidence" value="ECO:0007669"/>
    <property type="project" value="UniProtKB-ARBA"/>
</dbReference>
<evidence type="ECO:0000313" key="2">
    <source>
        <dbReference type="EMBL" id="PUA32838.1"/>
    </source>
</evidence>
<dbReference type="InterPro" id="IPR025877">
    <property type="entry name" value="MobA-like_NTP_Trfase"/>
</dbReference>
<dbReference type="PANTHER" id="PTHR43777">
    <property type="entry name" value="MOLYBDENUM COFACTOR CYTIDYLYLTRANSFERASE"/>
    <property type="match status" value="1"/>
</dbReference>
<accession>A0A2R7Y5N9</accession>
<protein>
    <recommendedName>
        <fullName evidence="1">MobA-like NTP transferase domain-containing protein</fullName>
    </recommendedName>
</protein>
<dbReference type="CDD" id="cd04182">
    <property type="entry name" value="GT_2_like_f"/>
    <property type="match status" value="1"/>
</dbReference>
<dbReference type="SUPFAM" id="SSF53448">
    <property type="entry name" value="Nucleotide-diphospho-sugar transferases"/>
    <property type="match status" value="1"/>
</dbReference>
<evidence type="ECO:0000259" key="1">
    <source>
        <dbReference type="Pfam" id="PF12804"/>
    </source>
</evidence>
<dbReference type="InterPro" id="IPR029044">
    <property type="entry name" value="Nucleotide-diphossugar_trans"/>
</dbReference>
<gene>
    <name evidence="2" type="ORF">B7O98_05220</name>
</gene>
<dbReference type="EMBL" id="NBVN01000003">
    <property type="protein sequence ID" value="PUA32838.1"/>
    <property type="molecule type" value="Genomic_DNA"/>
</dbReference>
<dbReference type="PANTHER" id="PTHR43777:SF1">
    <property type="entry name" value="MOLYBDENUM COFACTOR CYTIDYLYLTRANSFERASE"/>
    <property type="match status" value="1"/>
</dbReference>
<feature type="domain" description="MobA-like NTP transferase" evidence="1">
    <location>
        <begin position="5"/>
        <end position="175"/>
    </location>
</feature>
<sequence>MFITAVILAAGKSTRFPGNKMLYEVVVDGVKDYIVRHTVVKFLNSRTFDEVAVVVGHESQSVTEVLKDLKVKFIYNPDYERGMSSSVIKGVLNVMDYSDIIAIHPADVPLIKVETLVNVVNRAKDLYKVSREFIVIPKHATLGKGGHPLVVGRGLFKELLNIREEERGLKGFLSRFKDRIDYVVTDDAGIIADIDTLDDIFRLNLATR</sequence>
<proteinExistence type="predicted"/>
<name>A0A2R7Y5N9_9CREN</name>
<organism evidence="2 3">
    <name type="scientific">Zestosphaera tikiterensis</name>
    <dbReference type="NCBI Taxonomy" id="1973259"/>
    <lineage>
        <taxon>Archaea</taxon>
        <taxon>Thermoproteota</taxon>
        <taxon>Thermoprotei</taxon>
        <taxon>Desulfurococcales</taxon>
        <taxon>Desulfurococcaceae</taxon>
        <taxon>Zestosphaera</taxon>
    </lineage>
</organism>
<evidence type="ECO:0000313" key="3">
    <source>
        <dbReference type="Proteomes" id="UP000244093"/>
    </source>
</evidence>
<reference evidence="2 3" key="1">
    <citation type="journal article" date="2018" name="Syst. Appl. Microbiol.">
        <title>A new symbiotic nanoarchaeote (Candidatus Nanoclepta minutus) and its host (Zestosphaera tikiterensis gen. nov., sp. nov.) from a New Zealand hot spring.</title>
        <authorList>
            <person name="St John E."/>
            <person name="Liu Y."/>
            <person name="Podar M."/>
            <person name="Stott M.B."/>
            <person name="Meneghin J."/>
            <person name="Chen Z."/>
            <person name="Lagutin K."/>
            <person name="Mitchell K."/>
            <person name="Reysenbach A.L."/>
        </authorList>
    </citation>
    <scope>NUCLEOTIDE SEQUENCE [LARGE SCALE GENOMIC DNA]</scope>
    <source>
        <strain evidence="2">NZ3</strain>
    </source>
</reference>
<dbReference type="AlphaFoldDB" id="A0A2R7Y5N9"/>
<dbReference type="Gene3D" id="3.90.550.10">
    <property type="entry name" value="Spore Coat Polysaccharide Biosynthesis Protein SpsA, Chain A"/>
    <property type="match status" value="1"/>
</dbReference>